<gene>
    <name evidence="1" type="ORF">TFUB20_00184</name>
</gene>
<sequence>MSQNVIDVHAHIFPQTYLVALAQHDTLLDEGFPRKNAQEFFGKRERNIKDLYSMNR</sequence>
<accession>A0A1D3UCM6</accession>
<dbReference type="AlphaFoldDB" id="A0A1D3UCM6"/>
<protein>
    <submittedName>
        <fullName evidence="1">Uncharacterized protein</fullName>
    </submittedName>
</protein>
<name>A0A1D3UCM6_TANFO</name>
<dbReference type="EMBL" id="FMMM01000014">
    <property type="protein sequence ID" value="SCQ17961.1"/>
    <property type="molecule type" value="Genomic_DNA"/>
</dbReference>
<proteinExistence type="predicted"/>
<dbReference type="GeneID" id="34757623"/>
<reference evidence="1 2" key="1">
    <citation type="submission" date="2016-09" db="EMBL/GenBank/DDBJ databases">
        <authorList>
            <person name="Capua I."/>
            <person name="De Benedictis P."/>
            <person name="Joannis T."/>
            <person name="Lombin L.H."/>
            <person name="Cattoli G."/>
        </authorList>
    </citation>
    <scope>NUCLEOTIDE SEQUENCE [LARGE SCALE GENOMIC DNA]</scope>
    <source>
        <strain evidence="1 2">UB20</strain>
    </source>
</reference>
<dbReference type="RefSeq" id="WP_155642384.1">
    <property type="nucleotide sequence ID" value="NZ_CAJPTF010000006.1"/>
</dbReference>
<organism evidence="1 2">
    <name type="scientific">Tannerella forsythia</name>
    <name type="common">Bacteroides forsythus</name>
    <dbReference type="NCBI Taxonomy" id="28112"/>
    <lineage>
        <taxon>Bacteria</taxon>
        <taxon>Pseudomonadati</taxon>
        <taxon>Bacteroidota</taxon>
        <taxon>Bacteroidia</taxon>
        <taxon>Bacteroidales</taxon>
        <taxon>Tannerellaceae</taxon>
        <taxon>Tannerella</taxon>
    </lineage>
</organism>
<dbReference type="Proteomes" id="UP000182057">
    <property type="component" value="Unassembled WGS sequence"/>
</dbReference>
<evidence type="ECO:0000313" key="2">
    <source>
        <dbReference type="Proteomes" id="UP000182057"/>
    </source>
</evidence>
<evidence type="ECO:0000313" key="1">
    <source>
        <dbReference type="EMBL" id="SCQ17961.1"/>
    </source>
</evidence>